<evidence type="ECO:0000313" key="1">
    <source>
        <dbReference type="EMBL" id="GBP97533.1"/>
    </source>
</evidence>
<gene>
    <name evidence="1" type="ORF">EVAR_100116_1</name>
</gene>
<sequence>MFRNIDSSTFTSNFDVLRVELVFRMSLVVAMRSRKYDNVVVCPRGRTARGVFYGPALRSSQIEFINLSKPGQSGRIFKQMPEQRTVTDPH</sequence>
<accession>A0A4C2ADX5</accession>
<proteinExistence type="predicted"/>
<evidence type="ECO:0000313" key="2">
    <source>
        <dbReference type="Proteomes" id="UP000299102"/>
    </source>
</evidence>
<organism evidence="1 2">
    <name type="scientific">Eumeta variegata</name>
    <name type="common">Bagworm moth</name>
    <name type="synonym">Eumeta japonica</name>
    <dbReference type="NCBI Taxonomy" id="151549"/>
    <lineage>
        <taxon>Eukaryota</taxon>
        <taxon>Metazoa</taxon>
        <taxon>Ecdysozoa</taxon>
        <taxon>Arthropoda</taxon>
        <taxon>Hexapoda</taxon>
        <taxon>Insecta</taxon>
        <taxon>Pterygota</taxon>
        <taxon>Neoptera</taxon>
        <taxon>Endopterygota</taxon>
        <taxon>Lepidoptera</taxon>
        <taxon>Glossata</taxon>
        <taxon>Ditrysia</taxon>
        <taxon>Tineoidea</taxon>
        <taxon>Psychidae</taxon>
        <taxon>Oiketicinae</taxon>
        <taxon>Eumeta</taxon>
    </lineage>
</organism>
<keyword evidence="2" id="KW-1185">Reference proteome</keyword>
<comment type="caution">
    <text evidence="1">The sequence shown here is derived from an EMBL/GenBank/DDBJ whole genome shotgun (WGS) entry which is preliminary data.</text>
</comment>
<dbReference type="Proteomes" id="UP000299102">
    <property type="component" value="Unassembled WGS sequence"/>
</dbReference>
<dbReference type="EMBL" id="BGZK01002951">
    <property type="protein sequence ID" value="GBP97533.1"/>
    <property type="molecule type" value="Genomic_DNA"/>
</dbReference>
<protein>
    <submittedName>
        <fullName evidence="1">Uncharacterized protein</fullName>
    </submittedName>
</protein>
<dbReference type="AlphaFoldDB" id="A0A4C2ADX5"/>
<name>A0A4C2ADX5_EUMVA</name>
<reference evidence="1 2" key="1">
    <citation type="journal article" date="2019" name="Commun. Biol.">
        <title>The bagworm genome reveals a unique fibroin gene that provides high tensile strength.</title>
        <authorList>
            <person name="Kono N."/>
            <person name="Nakamura H."/>
            <person name="Ohtoshi R."/>
            <person name="Tomita M."/>
            <person name="Numata K."/>
            <person name="Arakawa K."/>
        </authorList>
    </citation>
    <scope>NUCLEOTIDE SEQUENCE [LARGE SCALE GENOMIC DNA]</scope>
</reference>